<dbReference type="RefSeq" id="WP_115716632.1">
    <property type="nucleotide sequence ID" value="NZ_AP019695.1"/>
</dbReference>
<keyword evidence="2" id="KW-1185">Reference proteome</keyword>
<dbReference type="InterPro" id="IPR021701">
    <property type="entry name" value="DUF3284"/>
</dbReference>
<evidence type="ECO:0008006" key="3">
    <source>
        <dbReference type="Google" id="ProtNLM"/>
    </source>
</evidence>
<protein>
    <recommendedName>
        <fullName evidence="3">DUF3284 domain-containing protein</fullName>
    </recommendedName>
</protein>
<gene>
    <name evidence="1" type="ORF">Aargi30884_17690</name>
</gene>
<dbReference type="Proteomes" id="UP000464754">
    <property type="component" value="Chromosome"/>
</dbReference>
<dbReference type="EMBL" id="AP019695">
    <property type="protein sequence ID" value="BBK22866.1"/>
    <property type="molecule type" value="Genomic_DNA"/>
</dbReference>
<accession>A0A6N4TI22</accession>
<proteinExistence type="predicted"/>
<sequence length="170" mass="20198">MKLIRNFKITSDEFYDYLEEKLLQDIQQTTGKKVKAKEIKKGFRYDKKDAYTTITINDYKRHEIYSATVKSRTDFITITYQTKETKEGLQITFEEYVDSYDSVRDKKNIVSRTFHDWISFGRMSNTLYGIRNDIVNKKEGISPVNQKQMESFKGLRKTLEKKLNEKGQED</sequence>
<organism evidence="1 2">
    <name type="scientific">Amedibacterium intestinale</name>
    <dbReference type="NCBI Taxonomy" id="2583452"/>
    <lineage>
        <taxon>Bacteria</taxon>
        <taxon>Bacillati</taxon>
        <taxon>Bacillota</taxon>
        <taxon>Erysipelotrichia</taxon>
        <taxon>Erysipelotrichales</taxon>
        <taxon>Erysipelotrichaceae</taxon>
        <taxon>Amedibacterium</taxon>
    </lineage>
</organism>
<dbReference type="Pfam" id="PF11687">
    <property type="entry name" value="DUF3284"/>
    <property type="match status" value="1"/>
</dbReference>
<name>A0A6N4TI22_9FIRM</name>
<evidence type="ECO:0000313" key="1">
    <source>
        <dbReference type="EMBL" id="BBK22866.1"/>
    </source>
</evidence>
<evidence type="ECO:0000313" key="2">
    <source>
        <dbReference type="Proteomes" id="UP000464754"/>
    </source>
</evidence>
<reference evidence="2" key="1">
    <citation type="submission" date="2019-05" db="EMBL/GenBank/DDBJ databases">
        <title>Complete genome sequencing of Absiella argi strain JCM 30884.</title>
        <authorList>
            <person name="Sakamoto M."/>
            <person name="Murakami T."/>
            <person name="Mori H."/>
        </authorList>
    </citation>
    <scope>NUCLEOTIDE SEQUENCE [LARGE SCALE GENOMIC DNA]</scope>
    <source>
        <strain evidence="2">JCM 30884</strain>
    </source>
</reference>
<dbReference type="AlphaFoldDB" id="A0A6N4TI22"/>
<dbReference type="KEGG" id="aarg:Aargi30884_17690"/>